<dbReference type="EMBL" id="HBIV01025678">
    <property type="protein sequence ID" value="CAE0666823.1"/>
    <property type="molecule type" value="Transcribed_RNA"/>
</dbReference>
<sequence>MSSNDDEDSSIAFRLVKELVDQKANLESRDNNGWTPLMLATACDDRQVVKYLVEVAKANILTETNEGKGVLEWAGSGVRGFLERHLTRKRLQGVVERSLPSSLAMIFEDILDAATLQFRPMYRLADNITMGLPPLVGDDIAALA</sequence>
<dbReference type="SUPFAM" id="SSF48403">
    <property type="entry name" value="Ankyrin repeat"/>
    <property type="match status" value="1"/>
</dbReference>
<protein>
    <submittedName>
        <fullName evidence="1">Uncharacterized protein</fullName>
    </submittedName>
</protein>
<proteinExistence type="predicted"/>
<dbReference type="AlphaFoldDB" id="A0A7S3YZD8"/>
<evidence type="ECO:0000313" key="1">
    <source>
        <dbReference type="EMBL" id="CAE0666823.1"/>
    </source>
</evidence>
<reference evidence="1" key="1">
    <citation type="submission" date="2021-01" db="EMBL/GenBank/DDBJ databases">
        <authorList>
            <person name="Corre E."/>
            <person name="Pelletier E."/>
            <person name="Niang G."/>
            <person name="Scheremetjew M."/>
            <person name="Finn R."/>
            <person name="Kale V."/>
            <person name="Holt S."/>
            <person name="Cochrane G."/>
            <person name="Meng A."/>
            <person name="Brown T."/>
            <person name="Cohen L."/>
        </authorList>
    </citation>
    <scope>NUCLEOTIDE SEQUENCE</scope>
    <source>
        <strain evidence="1">CCCM811</strain>
    </source>
</reference>
<dbReference type="InterPro" id="IPR036770">
    <property type="entry name" value="Ankyrin_rpt-contain_sf"/>
</dbReference>
<dbReference type="InterPro" id="IPR002110">
    <property type="entry name" value="Ankyrin_rpt"/>
</dbReference>
<name>A0A7S3YZD8_9EUKA</name>
<organism evidence="1">
    <name type="scientific">Lotharella globosa</name>
    <dbReference type="NCBI Taxonomy" id="91324"/>
    <lineage>
        <taxon>Eukaryota</taxon>
        <taxon>Sar</taxon>
        <taxon>Rhizaria</taxon>
        <taxon>Cercozoa</taxon>
        <taxon>Chlorarachniophyceae</taxon>
        <taxon>Lotharella</taxon>
    </lineage>
</organism>
<accession>A0A7S3YZD8</accession>
<dbReference type="Pfam" id="PF12796">
    <property type="entry name" value="Ank_2"/>
    <property type="match status" value="1"/>
</dbReference>
<gene>
    <name evidence="1" type="ORF">LGLO00237_LOCUS18437</name>
</gene>
<dbReference type="Gene3D" id="1.25.40.20">
    <property type="entry name" value="Ankyrin repeat-containing domain"/>
    <property type="match status" value="1"/>
</dbReference>